<evidence type="ECO:0000313" key="1">
    <source>
        <dbReference type="EMBL" id="TDE04912.1"/>
    </source>
</evidence>
<reference evidence="1 2" key="1">
    <citation type="submission" date="2019-03" db="EMBL/GenBank/DDBJ databases">
        <title>Flavobacterium TSA-D2 sp. nov., isolated from arctic soil.</title>
        <authorList>
            <person name="Chaudhary D.K."/>
        </authorList>
    </citation>
    <scope>NUCLEOTIDE SEQUENCE [LARGE SCALE GENOMIC DNA]</scope>
    <source>
        <strain evidence="1 2">TSA-D2</strain>
    </source>
</reference>
<proteinExistence type="predicted"/>
<dbReference type="SUPFAM" id="SSF56935">
    <property type="entry name" value="Porins"/>
    <property type="match status" value="1"/>
</dbReference>
<dbReference type="Proteomes" id="UP000294597">
    <property type="component" value="Unassembled WGS sequence"/>
</dbReference>
<dbReference type="InterPro" id="IPR008969">
    <property type="entry name" value="CarboxyPept-like_regulatory"/>
</dbReference>
<dbReference type="AlphaFoldDB" id="A0A4R5CVZ6"/>
<name>A0A4R5CVZ6_9FLAO</name>
<gene>
    <name evidence="1" type="ORF">E0F98_06100</name>
</gene>
<sequence>MKFFILFFFCFFVNQCYTQTIKGNVYDDKGPIAFANILIKKTTNPNLIYQFGRANENGNFSISLKEPQDSLLIEVNSYEYETVYKKVRFVLEKDKIITLNFKLNPSIIKLKEVIIGDDKPIKVKKDTIVYDPNKFKNGSEKVVEDLLRKLPGIEVEDNGQIKFKGKTIKKLLLDGDDLFDSQYTIGSKNIDVDIVDKVEAIENYQENILLKGLTSNDEVAINLKLKKGKSDFSGNANLGLGIEKKQNLTITGILLNSKNKSFIVSSFNNTGINNTPYDFNSTSISLESLSEQKLKASELINQGQFYSPLEDKLHRINNNFYTSLNTLYKLNLKTSLKLNLGIYTDKLSRFNKQETYYTINNEVFTNSQTENAVKSPELYNANIQLNKNVSKTLNWEYLGKFNVQKVDYKSVSYNNEVRQTNNVNTKNWFTKQNLNLTKRINDNSAITSSTFYSNSSAPQKYNLAPGISIDSTVSTNIKENNQESRFSKEILRSNTQFLTKFSNFKLAVHAGFHYEKNKFISFLETINSDNIPSTDLNFQNDLVYKYSLSYINSDITYKKDAFAAKLGIGTQYFKFNNSISGNQNNTIINPSLKLLYRFSRHTNLVSTYSFNQVAPEETNLFEGFVQTGFGSFRNNEANMQFLKTHNYSINFNYGDSFYLTNMSLGFNYNHRNNNYFYKNYINPDYVITTSFMLNSGNENYNFNFKGEKFIRSLNSNFKLRSNYSISLNKNIVNNSDLRDIKSKYFTIELTTNTPIVKHMFIENNISYSSNKILLQGNSSNTFSSIKNSFKTVLKLTDRFKGNLTTQFIIPDLTMNTNYLFLDCEITFTSKNKKFDYSIIGRNLTNNKTFETINISDYSKSIASYNLINRFFLASIAFKF</sequence>
<protein>
    <submittedName>
        <fullName evidence="1">TonB-dependent receptor</fullName>
    </submittedName>
</protein>
<dbReference type="SUPFAM" id="SSF49464">
    <property type="entry name" value="Carboxypeptidase regulatory domain-like"/>
    <property type="match status" value="1"/>
</dbReference>
<keyword evidence="2" id="KW-1185">Reference proteome</keyword>
<dbReference type="RefSeq" id="WP_132109735.1">
    <property type="nucleotide sequence ID" value="NZ_SMFO01000003.1"/>
</dbReference>
<comment type="caution">
    <text evidence="1">The sequence shown here is derived from an EMBL/GenBank/DDBJ whole genome shotgun (WGS) entry which is preliminary data.</text>
</comment>
<dbReference type="EMBL" id="SMFO01000003">
    <property type="protein sequence ID" value="TDE04912.1"/>
    <property type="molecule type" value="Genomic_DNA"/>
</dbReference>
<keyword evidence="1" id="KW-0675">Receptor</keyword>
<dbReference type="Pfam" id="PF13715">
    <property type="entry name" value="CarbopepD_reg_2"/>
    <property type="match status" value="1"/>
</dbReference>
<accession>A0A4R5CVZ6</accession>
<evidence type="ECO:0000313" key="2">
    <source>
        <dbReference type="Proteomes" id="UP000294597"/>
    </source>
</evidence>
<organism evidence="1 2">
    <name type="scientific">Flavobacterium hiemivividum</name>
    <dbReference type="NCBI Taxonomy" id="2541734"/>
    <lineage>
        <taxon>Bacteria</taxon>
        <taxon>Pseudomonadati</taxon>
        <taxon>Bacteroidota</taxon>
        <taxon>Flavobacteriia</taxon>
        <taxon>Flavobacteriales</taxon>
        <taxon>Flavobacteriaceae</taxon>
        <taxon>Flavobacterium</taxon>
    </lineage>
</organism>